<evidence type="ECO:0000256" key="1">
    <source>
        <dbReference type="ARBA" id="ARBA00004429"/>
    </source>
</evidence>
<feature type="transmembrane region" description="Helical" evidence="9">
    <location>
        <begin position="340"/>
        <end position="359"/>
    </location>
</feature>
<keyword evidence="3" id="KW-1003">Cell membrane</keyword>
<dbReference type="PATRIC" id="fig|1653334.4.peg.2997"/>
<dbReference type="Pfam" id="PF04143">
    <property type="entry name" value="Sulf_transp"/>
    <property type="match status" value="1"/>
</dbReference>
<dbReference type="STRING" id="1653334.GA0071312_2063"/>
<feature type="transmembrane region" description="Helical" evidence="9">
    <location>
        <begin position="24"/>
        <end position="42"/>
    </location>
</feature>
<sequence>MTRHATVSSATPDDAMGLPRPQRIVVLLALAALIGMTAHVFTDAGWRLAALWLIGAGLGFALYHAAFGFTGAYRVMITRGKSASVRAQMLMLAVAVVIFFPAIEAGSVFGNPVRGFVFPAGWEVALGAFLFGIGMQLGGGCASGTLYTSGGGDTRSLITLTFFIIGMTIGAWDMERWQDLPALPPISLPETLGLWPALTLQLALFVAIAWLLARRERRLHGHVEPIFTRHPRHFLTGPWPFAWAALALALLNAATLVVAGRPWAITQSFAHWGSLVVDHLRIDDPFFWAYWSDPTRVDLLHRPLDRDAMTLMNVSLILGAFLAAGFAGRFRPGWRIGLRPLAAAIIGGLLLGYGARMALGCNISAFFSGVASGSLHGWIWIIAALPGTWLGTSVRPLFALDPKSSEASHKHIN</sequence>
<name>A0A0N8KEB9_9HYPH</name>
<dbReference type="Proteomes" id="UP000050497">
    <property type="component" value="Unassembled WGS sequence"/>
</dbReference>
<feature type="transmembrane region" description="Helical" evidence="9">
    <location>
        <begin position="90"/>
        <end position="110"/>
    </location>
</feature>
<reference evidence="10 12" key="1">
    <citation type="submission" date="2015-09" db="EMBL/GenBank/DDBJ databases">
        <title>Identification and resolution of microdiversity through metagenomic sequencing of parallel consortia.</title>
        <authorList>
            <person name="Nelson W.C."/>
            <person name="Romine M.F."/>
            <person name="Lindemann S.R."/>
        </authorList>
    </citation>
    <scope>NUCLEOTIDE SEQUENCE [LARGE SCALE GENOMIC DNA]</scope>
    <source>
        <strain evidence="10">HL-109</strain>
    </source>
</reference>
<evidence type="ECO:0000256" key="9">
    <source>
        <dbReference type="SAM" id="Phobius"/>
    </source>
</evidence>
<keyword evidence="4" id="KW-0997">Cell inner membrane</keyword>
<dbReference type="GO" id="GO:0005886">
    <property type="term" value="C:plasma membrane"/>
    <property type="evidence" value="ECO:0007669"/>
    <property type="project" value="UniProtKB-SubCell"/>
</dbReference>
<organism evidence="10 12">
    <name type="scientific">Saliniramus fredricksonii</name>
    <dbReference type="NCBI Taxonomy" id="1653334"/>
    <lineage>
        <taxon>Bacteria</taxon>
        <taxon>Pseudomonadati</taxon>
        <taxon>Pseudomonadota</taxon>
        <taxon>Alphaproteobacteria</taxon>
        <taxon>Hyphomicrobiales</taxon>
        <taxon>Salinarimonadaceae</taxon>
        <taxon>Saliniramus</taxon>
    </lineage>
</organism>
<keyword evidence="7 9" id="KW-0472">Membrane</keyword>
<comment type="subcellular location">
    <subcellularLocation>
        <location evidence="1">Cell inner membrane</location>
        <topology evidence="1">Multi-pass membrane protein</topology>
    </subcellularLocation>
</comment>
<dbReference type="InterPro" id="IPR007272">
    <property type="entry name" value="Sulf_transp_TsuA/YedE"/>
</dbReference>
<accession>A0A0N8KEB9</accession>
<keyword evidence="13" id="KW-1185">Reference proteome</keyword>
<evidence type="ECO:0000256" key="6">
    <source>
        <dbReference type="ARBA" id="ARBA00022989"/>
    </source>
</evidence>
<proteinExistence type="inferred from homology"/>
<feature type="transmembrane region" description="Helical" evidence="9">
    <location>
        <begin position="308"/>
        <end position="328"/>
    </location>
</feature>
<dbReference type="PANTHER" id="PTHR30574">
    <property type="entry name" value="INNER MEMBRANE PROTEIN YEDE"/>
    <property type="match status" value="1"/>
</dbReference>
<evidence type="ECO:0000256" key="8">
    <source>
        <dbReference type="ARBA" id="ARBA00035655"/>
    </source>
</evidence>
<comment type="similarity">
    <text evidence="8">Belongs to the TsuA/YedE (TC 9.B.102) family.</text>
</comment>
<dbReference type="Proteomes" id="UP000182800">
    <property type="component" value="Unassembled WGS sequence"/>
</dbReference>
<dbReference type="PANTHER" id="PTHR30574:SF1">
    <property type="entry name" value="SULPHUR TRANSPORT DOMAIN-CONTAINING PROTEIN"/>
    <property type="match status" value="1"/>
</dbReference>
<reference evidence="11 13" key="2">
    <citation type="submission" date="2016-08" db="EMBL/GenBank/DDBJ databases">
        <authorList>
            <person name="Varghese N."/>
            <person name="Submissions Spin"/>
        </authorList>
    </citation>
    <scope>NUCLEOTIDE SEQUENCE [LARGE SCALE GENOMIC DNA]</scope>
    <source>
        <strain evidence="11 13">HL-109</strain>
    </source>
</reference>
<keyword evidence="5 9" id="KW-0812">Transmembrane</keyword>
<feature type="transmembrane region" description="Helical" evidence="9">
    <location>
        <begin position="156"/>
        <end position="172"/>
    </location>
</feature>
<evidence type="ECO:0000313" key="13">
    <source>
        <dbReference type="Proteomes" id="UP000182800"/>
    </source>
</evidence>
<protein>
    <submittedName>
        <fullName evidence="10">Thiosulfate/tetrathioinate permease SoxT</fullName>
    </submittedName>
</protein>
<feature type="transmembrane region" description="Helical" evidence="9">
    <location>
        <begin position="48"/>
        <end position="69"/>
    </location>
</feature>
<feature type="transmembrane region" description="Helical" evidence="9">
    <location>
        <begin position="365"/>
        <end position="385"/>
    </location>
</feature>
<evidence type="ECO:0000256" key="3">
    <source>
        <dbReference type="ARBA" id="ARBA00022475"/>
    </source>
</evidence>
<gene>
    <name evidence="10" type="primary">soxT</name>
    <name evidence="11" type="ORF">GA0071312_2063</name>
    <name evidence="10" type="ORF">HLUCCO17_09460</name>
</gene>
<evidence type="ECO:0000313" key="12">
    <source>
        <dbReference type="Proteomes" id="UP000050497"/>
    </source>
</evidence>
<dbReference type="AlphaFoldDB" id="A0A0N8KEB9"/>
<evidence type="ECO:0000256" key="5">
    <source>
        <dbReference type="ARBA" id="ARBA00022692"/>
    </source>
</evidence>
<comment type="caution">
    <text evidence="10">The sequence shown here is derived from an EMBL/GenBank/DDBJ whole genome shotgun (WGS) entry which is preliminary data.</text>
</comment>
<evidence type="ECO:0000256" key="7">
    <source>
        <dbReference type="ARBA" id="ARBA00023136"/>
    </source>
</evidence>
<dbReference type="RefSeq" id="WP_238947173.1">
    <property type="nucleotide sequence ID" value="NZ_FMBM01000002.1"/>
</dbReference>
<feature type="transmembrane region" description="Helical" evidence="9">
    <location>
        <begin position="192"/>
        <end position="213"/>
    </location>
</feature>
<dbReference type="EMBL" id="FMBM01000002">
    <property type="protein sequence ID" value="SCC81131.1"/>
    <property type="molecule type" value="Genomic_DNA"/>
</dbReference>
<keyword evidence="2" id="KW-0813">Transport</keyword>
<evidence type="ECO:0000313" key="10">
    <source>
        <dbReference type="EMBL" id="KPQ10906.1"/>
    </source>
</evidence>
<evidence type="ECO:0000256" key="2">
    <source>
        <dbReference type="ARBA" id="ARBA00022448"/>
    </source>
</evidence>
<feature type="transmembrane region" description="Helical" evidence="9">
    <location>
        <begin position="234"/>
        <end position="259"/>
    </location>
</feature>
<evidence type="ECO:0000256" key="4">
    <source>
        <dbReference type="ARBA" id="ARBA00022519"/>
    </source>
</evidence>
<dbReference type="EMBL" id="LJSX01000012">
    <property type="protein sequence ID" value="KPQ10906.1"/>
    <property type="molecule type" value="Genomic_DNA"/>
</dbReference>
<keyword evidence="6 9" id="KW-1133">Transmembrane helix</keyword>
<evidence type="ECO:0000313" key="11">
    <source>
        <dbReference type="EMBL" id="SCC81131.1"/>
    </source>
</evidence>